<sequence>MKEIIIEITGSQLNMKDQGELVEKLAQQNALPLTGDRLALKLKDYAANDRVIPIPSPTHLMVHVVYNDPQLEFIYYYRLVPRGEDVDQF</sequence>
<organism evidence="1">
    <name type="scientific">marine sediment metagenome</name>
    <dbReference type="NCBI Taxonomy" id="412755"/>
    <lineage>
        <taxon>unclassified sequences</taxon>
        <taxon>metagenomes</taxon>
        <taxon>ecological metagenomes</taxon>
    </lineage>
</organism>
<dbReference type="AlphaFoldDB" id="A0A0F9SFI9"/>
<protein>
    <submittedName>
        <fullName evidence="1">Uncharacterized protein</fullName>
    </submittedName>
</protein>
<proteinExistence type="predicted"/>
<accession>A0A0F9SFI9</accession>
<gene>
    <name evidence="1" type="ORF">LCGC14_0857290</name>
</gene>
<comment type="caution">
    <text evidence="1">The sequence shown here is derived from an EMBL/GenBank/DDBJ whole genome shotgun (WGS) entry which is preliminary data.</text>
</comment>
<name>A0A0F9SFI9_9ZZZZ</name>
<evidence type="ECO:0000313" key="1">
    <source>
        <dbReference type="EMBL" id="KKN28163.1"/>
    </source>
</evidence>
<reference evidence="1" key="1">
    <citation type="journal article" date="2015" name="Nature">
        <title>Complex archaea that bridge the gap between prokaryotes and eukaryotes.</title>
        <authorList>
            <person name="Spang A."/>
            <person name="Saw J.H."/>
            <person name="Jorgensen S.L."/>
            <person name="Zaremba-Niedzwiedzka K."/>
            <person name="Martijn J."/>
            <person name="Lind A.E."/>
            <person name="van Eijk R."/>
            <person name="Schleper C."/>
            <person name="Guy L."/>
            <person name="Ettema T.J."/>
        </authorList>
    </citation>
    <scope>NUCLEOTIDE SEQUENCE</scope>
</reference>
<dbReference type="EMBL" id="LAZR01002584">
    <property type="protein sequence ID" value="KKN28163.1"/>
    <property type="molecule type" value="Genomic_DNA"/>
</dbReference>